<dbReference type="EMBL" id="CP133614">
    <property type="protein sequence ID" value="WMV20489.1"/>
    <property type="molecule type" value="Genomic_DNA"/>
</dbReference>
<evidence type="ECO:0000313" key="3">
    <source>
        <dbReference type="Proteomes" id="UP001234989"/>
    </source>
</evidence>
<proteinExistence type="predicted"/>
<name>A0AAF0QB75_SOLVR</name>
<gene>
    <name evidence="2" type="ORF">MTR67_013874</name>
</gene>
<organism evidence="2 3">
    <name type="scientific">Solanum verrucosum</name>
    <dbReference type="NCBI Taxonomy" id="315347"/>
    <lineage>
        <taxon>Eukaryota</taxon>
        <taxon>Viridiplantae</taxon>
        <taxon>Streptophyta</taxon>
        <taxon>Embryophyta</taxon>
        <taxon>Tracheophyta</taxon>
        <taxon>Spermatophyta</taxon>
        <taxon>Magnoliopsida</taxon>
        <taxon>eudicotyledons</taxon>
        <taxon>Gunneridae</taxon>
        <taxon>Pentapetalae</taxon>
        <taxon>asterids</taxon>
        <taxon>lamiids</taxon>
        <taxon>Solanales</taxon>
        <taxon>Solanaceae</taxon>
        <taxon>Solanoideae</taxon>
        <taxon>Solaneae</taxon>
        <taxon>Solanum</taxon>
    </lineage>
</organism>
<keyword evidence="1" id="KW-0732">Signal</keyword>
<dbReference type="AlphaFoldDB" id="A0AAF0QB75"/>
<feature type="signal peptide" evidence="1">
    <location>
        <begin position="1"/>
        <end position="17"/>
    </location>
</feature>
<keyword evidence="3" id="KW-1185">Reference proteome</keyword>
<reference evidence="2" key="1">
    <citation type="submission" date="2023-08" db="EMBL/GenBank/DDBJ databases">
        <title>A de novo genome assembly of Solanum verrucosum Schlechtendal, a Mexican diploid species geographically isolated from the other diploid A-genome species in potato relatives.</title>
        <authorList>
            <person name="Hosaka K."/>
        </authorList>
    </citation>
    <scope>NUCLEOTIDE SEQUENCE</scope>
    <source>
        <tissue evidence="2">Young leaves</tissue>
    </source>
</reference>
<feature type="chain" id="PRO_5042210360" evidence="1">
    <location>
        <begin position="18"/>
        <end position="133"/>
    </location>
</feature>
<accession>A0AAF0QB75</accession>
<sequence length="133" mass="14866">MTDILLLLLFCQDVGLWLEEIKLGSYRQIFKENGVIWKGCPCSLLNKFSGYKKVPHEMGRLHYVVQGAEADKRRSDVTGSRCGNNLAEMLVPVIYIDSIHVFSGLLEGRAKSPATMVGPVLYLCSVYEAEQVV</sequence>
<dbReference type="Proteomes" id="UP001234989">
    <property type="component" value="Chromosome 3"/>
</dbReference>
<evidence type="ECO:0000256" key="1">
    <source>
        <dbReference type="SAM" id="SignalP"/>
    </source>
</evidence>
<protein>
    <submittedName>
        <fullName evidence="2">Uncharacterized protein</fullName>
    </submittedName>
</protein>
<evidence type="ECO:0000313" key="2">
    <source>
        <dbReference type="EMBL" id="WMV20489.1"/>
    </source>
</evidence>